<dbReference type="PROSITE" id="PS51471">
    <property type="entry name" value="FE2OG_OXY"/>
    <property type="match status" value="1"/>
</dbReference>
<gene>
    <name evidence="2" type="ORF">MGWOODY_Mmi169</name>
</gene>
<dbReference type="SUPFAM" id="SSF51197">
    <property type="entry name" value="Clavaminate synthase-like"/>
    <property type="match status" value="1"/>
</dbReference>
<dbReference type="AlphaFoldDB" id="A0A160VGH6"/>
<name>A0A160VGH6_9ZZZZ</name>
<dbReference type="InterPro" id="IPR005123">
    <property type="entry name" value="Oxoglu/Fe-dep_dioxygenase_dom"/>
</dbReference>
<reference evidence="2" key="1">
    <citation type="submission" date="2015-10" db="EMBL/GenBank/DDBJ databases">
        <authorList>
            <person name="Gilbert D.G."/>
        </authorList>
    </citation>
    <scope>NUCLEOTIDE SEQUENCE</scope>
</reference>
<proteinExistence type="predicted"/>
<sequence>MNPSTEQYIDLDRFPFVSSGTPEWQRLVDIHKNALEANGASIMKGVIKQDILKRMATEADIVLPESYACRDFHNPFLDKDDLSLPDNHPRRQKQATSLNSIPYDIISPSHALHQLYNWIPLKEFLSAVLGHKLYPMADPMAALTINVMEKGQNHGWHYDESQVTITLMIQEPESGGIFECVPDLRNEDNDKYSKLGSILGGAEDGILSLPVEPGDILIFAGFYSLHRVTPVTGNKTRYVATLCYKDRPGVMNSPEVQQIFYGRVNQG</sequence>
<protein>
    <submittedName>
        <fullName evidence="2">ArpA protein-Streptomyces griseus</fullName>
    </submittedName>
</protein>
<dbReference type="InterPro" id="IPR056470">
    <property type="entry name" value="BesD/HalB-like"/>
</dbReference>
<evidence type="ECO:0000313" key="2">
    <source>
        <dbReference type="EMBL" id="CUV09798.1"/>
    </source>
</evidence>
<organism evidence="2">
    <name type="scientific">hydrothermal vent metagenome</name>
    <dbReference type="NCBI Taxonomy" id="652676"/>
    <lineage>
        <taxon>unclassified sequences</taxon>
        <taxon>metagenomes</taxon>
        <taxon>ecological metagenomes</taxon>
    </lineage>
</organism>
<dbReference type="EMBL" id="FAXC01000304">
    <property type="protein sequence ID" value="CUV09798.1"/>
    <property type="molecule type" value="Genomic_DNA"/>
</dbReference>
<feature type="domain" description="Fe2OG dioxygenase" evidence="1">
    <location>
        <begin position="138"/>
        <end position="248"/>
    </location>
</feature>
<evidence type="ECO:0000259" key="1">
    <source>
        <dbReference type="PROSITE" id="PS51471"/>
    </source>
</evidence>
<dbReference type="Pfam" id="PF23169">
    <property type="entry name" value="HalD"/>
    <property type="match status" value="1"/>
</dbReference>
<dbReference type="Gene3D" id="2.60.120.620">
    <property type="entry name" value="q2cbj1_9rhob like domain"/>
    <property type="match status" value="1"/>
</dbReference>
<accession>A0A160VGH6</accession>